<comment type="similarity">
    <text evidence="1">Belongs to the CFA/CMAS family.</text>
</comment>
<dbReference type="EMBL" id="CP103300">
    <property type="protein sequence ID" value="UYM14839.1"/>
    <property type="molecule type" value="Genomic_DNA"/>
</dbReference>
<dbReference type="InterPro" id="IPR050723">
    <property type="entry name" value="CFA/CMAS"/>
</dbReference>
<reference evidence="7" key="1">
    <citation type="submission" date="2022-10" db="EMBL/GenBank/DDBJ databases">
        <title>Completed Genome Sequence of two octocoral isolated bacterium, Endozoicomonas euniceicola EF212T and Endozoicomonas gorgoniicola PS125T.</title>
        <authorList>
            <person name="Chiou Y.-J."/>
            <person name="Chen Y.-H."/>
        </authorList>
    </citation>
    <scope>NUCLEOTIDE SEQUENCE</scope>
    <source>
        <strain evidence="7">EF212</strain>
    </source>
</reference>
<dbReference type="RefSeq" id="WP_262596541.1">
    <property type="nucleotide sequence ID" value="NZ_CP103300.1"/>
</dbReference>
<keyword evidence="5" id="KW-0443">Lipid metabolism</keyword>
<accession>A0ABY6GS56</accession>
<evidence type="ECO:0000256" key="6">
    <source>
        <dbReference type="SAM" id="MobiDB-lite"/>
    </source>
</evidence>
<dbReference type="InterPro" id="IPR003333">
    <property type="entry name" value="CMAS"/>
</dbReference>
<name>A0ABY6GS56_9GAMM</name>
<evidence type="ECO:0000256" key="5">
    <source>
        <dbReference type="ARBA" id="ARBA00023098"/>
    </source>
</evidence>
<evidence type="ECO:0000313" key="8">
    <source>
        <dbReference type="Proteomes" id="UP001163255"/>
    </source>
</evidence>
<evidence type="ECO:0000313" key="7">
    <source>
        <dbReference type="EMBL" id="UYM14839.1"/>
    </source>
</evidence>
<feature type="compositionally biased region" description="Low complexity" evidence="6">
    <location>
        <begin position="8"/>
        <end position="21"/>
    </location>
</feature>
<dbReference type="PANTHER" id="PTHR43667">
    <property type="entry name" value="CYCLOPROPANE-FATTY-ACYL-PHOSPHOLIPID SYNTHASE"/>
    <property type="match status" value="1"/>
</dbReference>
<feature type="region of interest" description="Disordered" evidence="6">
    <location>
        <begin position="1"/>
        <end position="21"/>
    </location>
</feature>
<protein>
    <submittedName>
        <fullName evidence="7">Cyclopropane-fatty-acyl-phospholipid synthase family protein</fullName>
    </submittedName>
</protein>
<proteinExistence type="inferred from homology"/>
<dbReference type="PANTHER" id="PTHR43667:SF2">
    <property type="entry name" value="FATTY ACID C-METHYL TRANSFERASE"/>
    <property type="match status" value="1"/>
</dbReference>
<dbReference type="PIRSF" id="PIRSF003085">
    <property type="entry name" value="CMAS"/>
    <property type="match status" value="1"/>
</dbReference>
<dbReference type="Pfam" id="PF02353">
    <property type="entry name" value="CMAS"/>
    <property type="match status" value="1"/>
</dbReference>
<keyword evidence="8" id="KW-1185">Reference proteome</keyword>
<keyword evidence="3" id="KW-0808">Transferase</keyword>
<dbReference type="SUPFAM" id="SSF53335">
    <property type="entry name" value="S-adenosyl-L-methionine-dependent methyltransferases"/>
    <property type="match status" value="1"/>
</dbReference>
<organism evidence="7 8">
    <name type="scientific">Endozoicomonas euniceicola</name>
    <dbReference type="NCBI Taxonomy" id="1234143"/>
    <lineage>
        <taxon>Bacteria</taxon>
        <taxon>Pseudomonadati</taxon>
        <taxon>Pseudomonadota</taxon>
        <taxon>Gammaproteobacteria</taxon>
        <taxon>Oceanospirillales</taxon>
        <taxon>Endozoicomonadaceae</taxon>
        <taxon>Endozoicomonas</taxon>
    </lineage>
</organism>
<evidence type="ECO:0000256" key="2">
    <source>
        <dbReference type="ARBA" id="ARBA00022603"/>
    </source>
</evidence>
<dbReference type="Proteomes" id="UP001163255">
    <property type="component" value="Chromosome"/>
</dbReference>
<dbReference type="CDD" id="cd02440">
    <property type="entry name" value="AdoMet_MTases"/>
    <property type="match status" value="1"/>
</dbReference>
<dbReference type="Gene3D" id="3.40.50.150">
    <property type="entry name" value="Vaccinia Virus protein VP39"/>
    <property type="match status" value="1"/>
</dbReference>
<evidence type="ECO:0000256" key="4">
    <source>
        <dbReference type="ARBA" id="ARBA00022691"/>
    </source>
</evidence>
<gene>
    <name evidence="7" type="ORF">NX720_18385</name>
</gene>
<evidence type="ECO:0000256" key="1">
    <source>
        <dbReference type="ARBA" id="ARBA00010815"/>
    </source>
</evidence>
<evidence type="ECO:0000256" key="3">
    <source>
        <dbReference type="ARBA" id="ARBA00022679"/>
    </source>
</evidence>
<keyword evidence="2" id="KW-0489">Methyltransferase</keyword>
<sequence>MNSTQKLSSDTSSAPGKSPSSLSRLPLWWLKNKLEGADISKIILTLNSGEEHRFGSVKNGVAIARVALHRPLAFMVAARSGITGLAESYISGDWSTPDLLAVTDWAMANEKALDSLFEPNWLSRKIHRLAHLLNNNSRNGSRKNIAAHYDLGNDFYQPWLDSTMTYSSALFHHENESLEQGQHNKYRLILDWLDVKPEQTVLEIGCGWGGFSRALAARTGSVYHGITLSKEQLAYARTKGKNADHQFSLTDYRDLSGQFDRLVSIEMIEAVGENHWPDYFQKVYDSLNPNGIAVLQVITIDEQRFEDYRKGADFIQRYIFPGGMLPSHQAMQSQIAAAGLKMEDSVAFGQDYARTLNLWVKRFNACWPSMNLNGFDDRFHKMWNFYLAYCETGFKCKSINVRLYKLRKIMTTDREHDGANVC</sequence>
<keyword evidence="4" id="KW-0949">S-adenosyl-L-methionine</keyword>
<dbReference type="InterPro" id="IPR029063">
    <property type="entry name" value="SAM-dependent_MTases_sf"/>
</dbReference>